<dbReference type="GO" id="GO:0006428">
    <property type="term" value="P:isoleucyl-tRNA aminoacylation"/>
    <property type="evidence" value="ECO:0007669"/>
    <property type="project" value="InterPro"/>
</dbReference>
<dbReference type="GO" id="GO:0004822">
    <property type="term" value="F:isoleucine-tRNA ligase activity"/>
    <property type="evidence" value="ECO:0007669"/>
    <property type="project" value="UniProtKB-EC"/>
</dbReference>
<evidence type="ECO:0000256" key="10">
    <source>
        <dbReference type="ARBA" id="ARBA00022833"/>
    </source>
</evidence>
<keyword evidence="7 16" id="KW-0436">Ligase</keyword>
<dbReference type="InterPro" id="IPR033709">
    <property type="entry name" value="Anticodon_Ile_ABEc"/>
</dbReference>
<dbReference type="InterPro" id="IPR013155">
    <property type="entry name" value="M/V/L/I-tRNA-synth_anticd-bd"/>
</dbReference>
<evidence type="ECO:0000256" key="13">
    <source>
        <dbReference type="ARBA" id="ARBA00023146"/>
    </source>
</evidence>
<dbReference type="InterPro" id="IPR009080">
    <property type="entry name" value="tRNAsynth_Ia_anticodon-bd"/>
</dbReference>
<name>A0A1F8EJL2_9BACT</name>
<evidence type="ECO:0000256" key="6">
    <source>
        <dbReference type="ARBA" id="ARBA00022490"/>
    </source>
</evidence>
<dbReference type="InterPro" id="IPR029033">
    <property type="entry name" value="His_PPase_superfam"/>
</dbReference>
<dbReference type="Proteomes" id="UP000177503">
    <property type="component" value="Unassembled WGS sequence"/>
</dbReference>
<dbReference type="PROSITE" id="PS00178">
    <property type="entry name" value="AA_TRNA_LIGASE_I"/>
    <property type="match status" value="1"/>
</dbReference>
<dbReference type="Gene3D" id="3.40.50.620">
    <property type="entry name" value="HUPs"/>
    <property type="match status" value="3"/>
</dbReference>
<dbReference type="GO" id="GO:0002161">
    <property type="term" value="F:aminoacyl-tRNA deacylase activity"/>
    <property type="evidence" value="ECO:0007669"/>
    <property type="project" value="InterPro"/>
</dbReference>
<comment type="function">
    <text evidence="14">Catalyzes the attachment of isoleucine to tRNA(Ile). As IleRS can inadvertently accommodate and process structurally similar amino acids such as valine, to avoid such errors it has two additional distinct tRNA(Ile)-dependent editing activities. One activity is designated as 'pretransfer' editing and involves the hydrolysis of activated Val-AMP. The other activity is designated 'posttransfer' editing and involves deacylation of mischarged Val-tRNA(Ile).</text>
</comment>
<feature type="non-terminal residue" evidence="19">
    <location>
        <position position="1"/>
    </location>
</feature>
<dbReference type="SUPFAM" id="SSF47323">
    <property type="entry name" value="Anticodon-binding domain of a subclass of class I aminoacyl-tRNA synthetases"/>
    <property type="match status" value="1"/>
</dbReference>
<keyword evidence="8" id="KW-0479">Metal-binding</keyword>
<organism evidence="19 20">
    <name type="scientific">Candidatus Yanofskybacteria bacterium RIFCSPHIGHO2_01_FULL_41_27</name>
    <dbReference type="NCBI Taxonomy" id="1802662"/>
    <lineage>
        <taxon>Bacteria</taxon>
        <taxon>Candidatus Yanofskyibacteriota</taxon>
    </lineage>
</organism>
<dbReference type="InterPro" id="IPR014729">
    <property type="entry name" value="Rossmann-like_a/b/a_fold"/>
</dbReference>
<reference evidence="19 20" key="1">
    <citation type="journal article" date="2016" name="Nat. Commun.">
        <title>Thousands of microbial genomes shed light on interconnected biogeochemical processes in an aquifer system.</title>
        <authorList>
            <person name="Anantharaman K."/>
            <person name="Brown C.T."/>
            <person name="Hug L.A."/>
            <person name="Sharon I."/>
            <person name="Castelle C.J."/>
            <person name="Probst A.J."/>
            <person name="Thomas B.C."/>
            <person name="Singh A."/>
            <person name="Wilkins M.J."/>
            <person name="Karaoz U."/>
            <person name="Brodie E.L."/>
            <person name="Williams K.H."/>
            <person name="Hubbard S.S."/>
            <person name="Banfield J.F."/>
        </authorList>
    </citation>
    <scope>NUCLEOTIDE SEQUENCE [LARGE SCALE GENOMIC DNA]</scope>
</reference>
<evidence type="ECO:0000256" key="12">
    <source>
        <dbReference type="ARBA" id="ARBA00022917"/>
    </source>
</evidence>
<dbReference type="PANTHER" id="PTHR42780">
    <property type="entry name" value="SOLEUCYL-TRNA SYNTHETASE"/>
    <property type="match status" value="1"/>
</dbReference>
<dbReference type="Pfam" id="PF08264">
    <property type="entry name" value="Anticodon_1"/>
    <property type="match status" value="1"/>
</dbReference>
<dbReference type="InterPro" id="IPR009008">
    <property type="entry name" value="Val/Leu/Ile-tRNA-synth_edit"/>
</dbReference>
<evidence type="ECO:0000256" key="11">
    <source>
        <dbReference type="ARBA" id="ARBA00022840"/>
    </source>
</evidence>
<dbReference type="SUPFAM" id="SSF50677">
    <property type="entry name" value="ValRS/IleRS/LeuRS editing domain"/>
    <property type="match status" value="1"/>
</dbReference>
<evidence type="ECO:0000313" key="19">
    <source>
        <dbReference type="EMBL" id="OGN00540.1"/>
    </source>
</evidence>
<dbReference type="InterPro" id="IPR013078">
    <property type="entry name" value="His_Pase_superF_clade-1"/>
</dbReference>
<dbReference type="Pfam" id="PF00133">
    <property type="entry name" value="tRNA-synt_1"/>
    <property type="match status" value="2"/>
</dbReference>
<keyword evidence="9 16" id="KW-0547">Nucleotide-binding</keyword>
<comment type="caution">
    <text evidence="19">The sequence shown here is derived from an EMBL/GenBank/DDBJ whole genome shotgun (WGS) entry which is preliminary data.</text>
</comment>
<keyword evidence="13 16" id="KW-0030">Aminoacyl-tRNA synthetase</keyword>
<sequence>NFAKTEGKILDFWKEKKIFEKSLEARRKAKRFVFWEGPPTANGHPHMGHFEGRVFKDLFCRYKTMRGFFVLRKAGWDTHGLPVEIEVEKELGFKNKKDIEEYGIEKFNRKCRESVWKYKAEWEEMTQKMGFWLDLDNPYVTYETKYMESVWQILKMIWDKKLLYPAHKIVPFCARCGTPLSAHEVAQGYKTITEKSVIVKFQIKSEKFKNTYILAWTTTPWTLPGNVALAVGKDIDYAIVEHGGENYILAKDLIEKVFGQNSKFKIQNSLKGSDLIGIEYESLFEVPALKSDKSYRVYDADFVSTEDGTGVVHTAVMYGEDDYNLGTKLDLPKVHTVDETGKFNSFAGKELDGLYVKNNATEEKIIKNLEERGLLFKTEAYEHDYPFCWRCDTPLIYYAKNSWFIKTSAVNAELLKNNFKVNWVPEHIREGRFGQWLKEGRDWAISRERYWATPLPIWKCEKCDNKTVIGSIKDLEKKSLGSKNTYYILRHGLTERQEETKMIISSRLESDKYHLVSKGREDVDNIAMALHKAGGVDEIYASPFLRTTESAEIIGKVLHKSVKKDDRLGEFVHGSACEGKEHNVCPQRSEKEKFENREDSGESRNDVRRRMADFINEIESRHQNKKILIVGHGDPLWLLDAIAQGRTEKEIIENKESSEYWYPKLAELKKLNWRKIPRNELGELDLHRPFIDSVILKCSDCGAKMKKIPDLIDVWFDSGAMPYAQWHWPFENKKLFKEQFPADFIVEGVDQTRGWFYTLLAISSLLGNGAPYKTVMSLGHVLDEKGQKLSKSKGNYISPRDLMDKYGVDAARWYFYTVNAPGDPKLFAEKDLQAQLTGFLSTLQNCLKFYELYAESAGQSPIANRQSPVLDKWLLSKLNGLILEVSEKLDQYDVTTVARAIEKFVAEDFSNWWLRRSRKRKESLPLLRSALLEIAKLCAPFIPFTAEEMHMRLHAGSVAGTESIHLHDWPKAIKKLINLKLEEEMSEVRDIVTAGLAVRKEKQVKVRQPLRAVKINRAKKFDAGLEDLIKEELNVKKVLYDITQKETVRQLAELDLELDQALRAEGYTREMMRQIQDMRKEAKYKLNQKVFVQWHSDDKELSDAINEWSENIKRETLLREFLNSPSDKKDYDIQKETDLAPGKKIWVGVKK</sequence>
<feature type="domain" description="Aminoacyl-tRNA synthetase class Ia" evidence="17">
    <location>
        <begin position="8"/>
        <end position="481"/>
    </location>
</feature>
<evidence type="ECO:0000256" key="9">
    <source>
        <dbReference type="ARBA" id="ARBA00022741"/>
    </source>
</evidence>
<evidence type="ECO:0000256" key="15">
    <source>
        <dbReference type="ARBA" id="ARBA00048359"/>
    </source>
</evidence>
<feature type="domain" description="Methionyl/Valyl/Leucyl/Isoleucyl-tRNA synthetase anticodon-binding" evidence="18">
    <location>
        <begin position="871"/>
        <end position="1012"/>
    </location>
</feature>
<dbReference type="EMBL" id="MGJC01000003">
    <property type="protein sequence ID" value="OGN00540.1"/>
    <property type="molecule type" value="Genomic_DNA"/>
</dbReference>
<dbReference type="SUPFAM" id="SSF53254">
    <property type="entry name" value="Phosphoglycerate mutase-like"/>
    <property type="match status" value="1"/>
</dbReference>
<keyword evidence="10" id="KW-0862">Zinc</keyword>
<dbReference type="Gene3D" id="1.10.730.10">
    <property type="entry name" value="Isoleucyl-tRNA Synthetase, Domain 1"/>
    <property type="match status" value="1"/>
</dbReference>
<evidence type="ECO:0000256" key="1">
    <source>
        <dbReference type="ARBA" id="ARBA00001947"/>
    </source>
</evidence>
<keyword evidence="12 16" id="KW-0648">Protein biosynthesis</keyword>
<keyword evidence="6" id="KW-0963">Cytoplasm</keyword>
<dbReference type="FunFam" id="3.40.50.620:FF:000063">
    <property type="entry name" value="Isoleucine--tRNA ligase"/>
    <property type="match status" value="1"/>
</dbReference>
<dbReference type="CDD" id="cd07961">
    <property type="entry name" value="Anticodon_Ia_Ile_ABEc"/>
    <property type="match status" value="1"/>
</dbReference>
<dbReference type="Pfam" id="PF19302">
    <property type="entry name" value="DUF5915"/>
    <property type="match status" value="1"/>
</dbReference>
<dbReference type="AlphaFoldDB" id="A0A1F8EJL2"/>
<dbReference type="STRING" id="1802662.A2736_02330"/>
<comment type="cofactor">
    <cofactor evidence="1">
        <name>Zn(2+)</name>
        <dbReference type="ChEBI" id="CHEBI:29105"/>
    </cofactor>
</comment>
<dbReference type="Pfam" id="PF00300">
    <property type="entry name" value="His_Phos_1"/>
    <property type="match status" value="1"/>
</dbReference>
<accession>A0A1F8EJL2</accession>
<dbReference type="GO" id="GO:0005524">
    <property type="term" value="F:ATP binding"/>
    <property type="evidence" value="ECO:0007669"/>
    <property type="project" value="UniProtKB-KW"/>
</dbReference>
<comment type="subcellular location">
    <subcellularLocation>
        <location evidence="2">Cytoplasm</location>
    </subcellularLocation>
</comment>
<dbReference type="PRINTS" id="PR00984">
    <property type="entry name" value="TRNASYNTHILE"/>
</dbReference>
<evidence type="ECO:0000259" key="18">
    <source>
        <dbReference type="Pfam" id="PF08264"/>
    </source>
</evidence>
<comment type="subunit">
    <text evidence="4">Monomer.</text>
</comment>
<dbReference type="InterPro" id="IPR002301">
    <property type="entry name" value="Ile-tRNA-ligase"/>
</dbReference>
<dbReference type="PANTHER" id="PTHR42780:SF1">
    <property type="entry name" value="ISOLEUCINE--TRNA LIGASE, CYTOPLASMIC"/>
    <property type="match status" value="1"/>
</dbReference>
<dbReference type="GO" id="GO:0000049">
    <property type="term" value="F:tRNA binding"/>
    <property type="evidence" value="ECO:0007669"/>
    <property type="project" value="InterPro"/>
</dbReference>
<dbReference type="GO" id="GO:0046872">
    <property type="term" value="F:metal ion binding"/>
    <property type="evidence" value="ECO:0007669"/>
    <property type="project" value="UniProtKB-KW"/>
</dbReference>
<gene>
    <name evidence="19" type="ORF">A2736_02330</name>
</gene>
<dbReference type="GO" id="GO:0005737">
    <property type="term" value="C:cytoplasm"/>
    <property type="evidence" value="ECO:0007669"/>
    <property type="project" value="UniProtKB-SubCell"/>
</dbReference>
<evidence type="ECO:0000256" key="16">
    <source>
        <dbReference type="RuleBase" id="RU363035"/>
    </source>
</evidence>
<dbReference type="InterPro" id="IPR001412">
    <property type="entry name" value="aa-tRNA-synth_I_CS"/>
</dbReference>
<evidence type="ECO:0000259" key="17">
    <source>
        <dbReference type="Pfam" id="PF00133"/>
    </source>
</evidence>
<comment type="catalytic activity">
    <reaction evidence="15">
        <text>tRNA(Ile) + L-isoleucine + ATP = L-isoleucyl-tRNA(Ile) + AMP + diphosphate</text>
        <dbReference type="Rhea" id="RHEA:11060"/>
        <dbReference type="Rhea" id="RHEA-COMP:9666"/>
        <dbReference type="Rhea" id="RHEA-COMP:9695"/>
        <dbReference type="ChEBI" id="CHEBI:30616"/>
        <dbReference type="ChEBI" id="CHEBI:33019"/>
        <dbReference type="ChEBI" id="CHEBI:58045"/>
        <dbReference type="ChEBI" id="CHEBI:78442"/>
        <dbReference type="ChEBI" id="CHEBI:78528"/>
        <dbReference type="ChEBI" id="CHEBI:456215"/>
        <dbReference type="EC" id="6.1.1.5"/>
    </reaction>
</comment>
<dbReference type="HAMAP" id="MF_02003">
    <property type="entry name" value="Ile_tRNA_synth_type2"/>
    <property type="match status" value="1"/>
</dbReference>
<evidence type="ECO:0000313" key="20">
    <source>
        <dbReference type="Proteomes" id="UP000177503"/>
    </source>
</evidence>
<keyword evidence="11 16" id="KW-0067">ATP-binding</keyword>
<dbReference type="InterPro" id="IPR023586">
    <property type="entry name" value="Ile-tRNA-ligase_type2"/>
</dbReference>
<dbReference type="Gene3D" id="3.90.740.10">
    <property type="entry name" value="Valyl/Leucyl/Isoleucyl-tRNA synthetase, editing domain"/>
    <property type="match status" value="1"/>
</dbReference>
<evidence type="ECO:0000256" key="4">
    <source>
        <dbReference type="ARBA" id="ARBA00011245"/>
    </source>
</evidence>
<evidence type="ECO:0000256" key="7">
    <source>
        <dbReference type="ARBA" id="ARBA00022598"/>
    </source>
</evidence>
<dbReference type="SUPFAM" id="SSF52374">
    <property type="entry name" value="Nucleotidylyl transferase"/>
    <property type="match status" value="1"/>
</dbReference>
<evidence type="ECO:0000256" key="2">
    <source>
        <dbReference type="ARBA" id="ARBA00004496"/>
    </source>
</evidence>
<evidence type="ECO:0000256" key="14">
    <source>
        <dbReference type="ARBA" id="ARBA00025217"/>
    </source>
</evidence>
<protein>
    <recommendedName>
        <fullName evidence="5">isoleucine--tRNA ligase</fullName>
        <ecNumber evidence="5">6.1.1.5</ecNumber>
    </recommendedName>
</protein>
<evidence type="ECO:0000256" key="3">
    <source>
        <dbReference type="ARBA" id="ARBA00007078"/>
    </source>
</evidence>
<dbReference type="InterPro" id="IPR002300">
    <property type="entry name" value="aa-tRNA-synth_Ia"/>
</dbReference>
<dbReference type="CDD" id="cd07067">
    <property type="entry name" value="HP_PGM_like"/>
    <property type="match status" value="1"/>
</dbReference>
<dbReference type="EC" id="6.1.1.5" evidence="5"/>
<evidence type="ECO:0000256" key="5">
    <source>
        <dbReference type="ARBA" id="ARBA00013165"/>
    </source>
</evidence>
<proteinExistence type="inferred from homology"/>
<feature type="domain" description="Aminoacyl-tRNA synthetase class Ia" evidence="17">
    <location>
        <begin position="687"/>
        <end position="817"/>
    </location>
</feature>
<comment type="similarity">
    <text evidence="3">Belongs to the class-I aminoacyl-tRNA synthetase family. IleS type 2 subfamily.</text>
</comment>
<evidence type="ECO:0000256" key="8">
    <source>
        <dbReference type="ARBA" id="ARBA00022723"/>
    </source>
</evidence>